<dbReference type="SUPFAM" id="SSF51905">
    <property type="entry name" value="FAD/NAD(P)-binding domain"/>
    <property type="match status" value="1"/>
</dbReference>
<organism evidence="4 5">
    <name type="scientific">Lichenibacterium ramalinae</name>
    <dbReference type="NCBI Taxonomy" id="2316527"/>
    <lineage>
        <taxon>Bacteria</taxon>
        <taxon>Pseudomonadati</taxon>
        <taxon>Pseudomonadota</taxon>
        <taxon>Alphaproteobacteria</taxon>
        <taxon>Hyphomicrobiales</taxon>
        <taxon>Lichenihabitantaceae</taxon>
        <taxon>Lichenibacterium</taxon>
    </lineage>
</organism>
<dbReference type="InterPro" id="IPR006076">
    <property type="entry name" value="FAD-dep_OxRdtase"/>
</dbReference>
<dbReference type="PRINTS" id="PR00420">
    <property type="entry name" value="RNGMNOXGNASE"/>
</dbReference>
<dbReference type="Gene3D" id="3.30.9.10">
    <property type="entry name" value="D-Amino Acid Oxidase, subunit A, domain 2"/>
    <property type="match status" value="2"/>
</dbReference>
<evidence type="ECO:0000259" key="3">
    <source>
        <dbReference type="Pfam" id="PF01266"/>
    </source>
</evidence>
<keyword evidence="2" id="KW-0560">Oxidoreductase</keyword>
<dbReference type="GO" id="GO:0005886">
    <property type="term" value="C:plasma membrane"/>
    <property type="evidence" value="ECO:0007669"/>
    <property type="project" value="TreeGrafter"/>
</dbReference>
<evidence type="ECO:0000256" key="2">
    <source>
        <dbReference type="ARBA" id="ARBA00023002"/>
    </source>
</evidence>
<evidence type="ECO:0000313" key="4">
    <source>
        <dbReference type="EMBL" id="RYB02558.1"/>
    </source>
</evidence>
<reference evidence="4 5" key="1">
    <citation type="submission" date="2018-09" db="EMBL/GenBank/DDBJ databases">
        <authorList>
            <person name="Grouzdev D.S."/>
            <person name="Krutkina M.S."/>
        </authorList>
    </citation>
    <scope>NUCLEOTIDE SEQUENCE [LARGE SCALE GENOMIC DNA]</scope>
    <source>
        <strain evidence="4 5">RmlP001</strain>
    </source>
</reference>
<dbReference type="GO" id="GO:0005737">
    <property type="term" value="C:cytoplasm"/>
    <property type="evidence" value="ECO:0007669"/>
    <property type="project" value="TreeGrafter"/>
</dbReference>
<dbReference type="Proteomes" id="UP000289411">
    <property type="component" value="Unassembled WGS sequence"/>
</dbReference>
<gene>
    <name evidence="4" type="ORF">D3272_20590</name>
</gene>
<dbReference type="PANTHER" id="PTHR13847:SF280">
    <property type="entry name" value="D-AMINO ACID DEHYDROGENASE"/>
    <property type="match status" value="1"/>
</dbReference>
<evidence type="ECO:0000313" key="5">
    <source>
        <dbReference type="Proteomes" id="UP000289411"/>
    </source>
</evidence>
<accession>A0A4Q2R7C1</accession>
<dbReference type="PANTHER" id="PTHR13847">
    <property type="entry name" value="SARCOSINE DEHYDROGENASE-RELATED"/>
    <property type="match status" value="1"/>
</dbReference>
<dbReference type="GO" id="GO:0008718">
    <property type="term" value="F:D-amino-acid dehydrogenase activity"/>
    <property type="evidence" value="ECO:0007669"/>
    <property type="project" value="TreeGrafter"/>
</dbReference>
<proteinExistence type="inferred from homology"/>
<comment type="similarity">
    <text evidence="1">Belongs to the DadA oxidoreductase family.</text>
</comment>
<comment type="caution">
    <text evidence="4">The sequence shown here is derived from an EMBL/GenBank/DDBJ whole genome shotgun (WGS) entry which is preliminary data.</text>
</comment>
<dbReference type="GO" id="GO:0055130">
    <property type="term" value="P:D-alanine catabolic process"/>
    <property type="evidence" value="ECO:0007669"/>
    <property type="project" value="TreeGrafter"/>
</dbReference>
<keyword evidence="5" id="KW-1185">Reference proteome</keyword>
<reference evidence="4 5" key="2">
    <citation type="submission" date="2019-02" db="EMBL/GenBank/DDBJ databases">
        <title>'Lichenibacterium ramalinii' gen. nov. sp. nov., 'Lichenibacterium minor' gen. nov. sp. nov.</title>
        <authorList>
            <person name="Pankratov T."/>
        </authorList>
    </citation>
    <scope>NUCLEOTIDE SEQUENCE [LARGE SCALE GENOMIC DNA]</scope>
    <source>
        <strain evidence="4 5">RmlP001</strain>
    </source>
</reference>
<dbReference type="AlphaFoldDB" id="A0A4Q2R7C1"/>
<feature type="domain" description="FAD dependent oxidoreductase" evidence="3">
    <location>
        <begin position="19"/>
        <end position="412"/>
    </location>
</feature>
<dbReference type="RefSeq" id="WP_129221094.1">
    <property type="nucleotide sequence ID" value="NZ_QYBC01000019.1"/>
</dbReference>
<protein>
    <submittedName>
        <fullName evidence="4">FAD-binding oxidoreductase</fullName>
    </submittedName>
</protein>
<dbReference type="EMBL" id="QYBC01000019">
    <property type="protein sequence ID" value="RYB02558.1"/>
    <property type="molecule type" value="Genomic_DNA"/>
</dbReference>
<evidence type="ECO:0000256" key="1">
    <source>
        <dbReference type="ARBA" id="ARBA00009410"/>
    </source>
</evidence>
<dbReference type="Pfam" id="PF01266">
    <property type="entry name" value="DAO"/>
    <property type="match status" value="1"/>
</dbReference>
<dbReference type="Gene3D" id="3.50.50.60">
    <property type="entry name" value="FAD/NAD(P)-binding domain"/>
    <property type="match status" value="2"/>
</dbReference>
<dbReference type="InterPro" id="IPR036188">
    <property type="entry name" value="FAD/NAD-bd_sf"/>
</dbReference>
<dbReference type="OrthoDB" id="9787190at2"/>
<sequence>MSPPLASVASDAALPRAVDVVVVGGGMAGIAAAYELARKGHSVAVIEKGVVSGEQSSRNWGWCRQQNRDVRELPLAMWGLRRWEELAAETGRDLGFRRTGLVYATDRPGELADWTRWGESARPFQMQTRMLTGAEAEALTPGSRGGWIGGVHSPTDGRAEPALAVPALAEAARALGVTLHQNCAVRGFHVEAGRLKGVVTEHGLVRAEAVLLAGGAWTGLMMRRHGLRFVQASVRSTSFATVPAPAVTEGGLALPDVTLRRRLDGGYSVGMSGRGLMEVSPQGLRYAKPFWNTFKKRRAGLTVTVGRSFFDGPEGFARWSMDAETPFERVRTLDPPPEQRLIAAGLASLAAAYPALKGIGVAQSWGGQVDMTPDAIPVISPVDPLPGLFVSAGFSGHGFGIGPAAGRLAADLVAGDPPIVDPRPYRYSRMTDGTDLGAPGLM</sequence>
<name>A0A4Q2R7C1_9HYPH</name>